<dbReference type="InterPro" id="IPR010252">
    <property type="entry name" value="HutF"/>
</dbReference>
<feature type="domain" description="Amidohydrolase-related" evidence="2">
    <location>
        <begin position="48"/>
        <end position="442"/>
    </location>
</feature>
<dbReference type="SUPFAM" id="SSF51338">
    <property type="entry name" value="Composite domain of metallo-dependent hydrolases"/>
    <property type="match status" value="1"/>
</dbReference>
<name>A0A6P2BZS7_9ACTN</name>
<dbReference type="Gene3D" id="2.30.40.10">
    <property type="entry name" value="Urease, subunit C, domain 1"/>
    <property type="match status" value="1"/>
</dbReference>
<dbReference type="GO" id="GO:0050416">
    <property type="term" value="F:formimidoylglutamate deiminase activity"/>
    <property type="evidence" value="ECO:0007669"/>
    <property type="project" value="UniProtKB-EC"/>
</dbReference>
<gene>
    <name evidence="3" type="ORF">EAS64_17005</name>
</gene>
<dbReference type="Pfam" id="PF01979">
    <property type="entry name" value="Amidohydro_1"/>
    <property type="match status" value="1"/>
</dbReference>
<dbReference type="RefSeq" id="WP_145854831.1">
    <property type="nucleotide sequence ID" value="NZ_RPFW01000003.1"/>
</dbReference>
<dbReference type="SUPFAM" id="SSF51556">
    <property type="entry name" value="Metallo-dependent hydrolases"/>
    <property type="match status" value="1"/>
</dbReference>
<dbReference type="PANTHER" id="PTHR43794">
    <property type="entry name" value="AMINOHYDROLASE SSNA-RELATED"/>
    <property type="match status" value="1"/>
</dbReference>
<accession>A0A6P2BZS7</accession>
<dbReference type="InterPro" id="IPR006680">
    <property type="entry name" value="Amidohydro-rel"/>
</dbReference>
<keyword evidence="4" id="KW-1185">Reference proteome</keyword>
<keyword evidence="1 3" id="KW-0378">Hydrolase</keyword>
<evidence type="ECO:0000313" key="3">
    <source>
        <dbReference type="EMBL" id="TVZ04669.1"/>
    </source>
</evidence>
<evidence type="ECO:0000259" key="2">
    <source>
        <dbReference type="Pfam" id="PF01979"/>
    </source>
</evidence>
<dbReference type="InterPro" id="IPR011059">
    <property type="entry name" value="Metal-dep_hydrolase_composite"/>
</dbReference>
<dbReference type="EC" id="3.5.3.13" evidence="3"/>
<dbReference type="OrthoDB" id="3204583at2"/>
<sequence>MPGAAAPGLGLGRDVLIEARGMRFTAVTPDVPAAQVPPDTVRLPGLTLPGLANAHSHAFHRALRGNVAGAGITAGFAAGAGTGFGGGQQDDTFWTWREQMYAVAERLDPDRYFALARAVYAEMALAGITCVGEFHYLHHGPGGTRYSDQNEMGRVLIAAAAAAGLRITLLDACYLAGGFTAGGEPVPLAGVQLRFGDGTAHDWAERVSGFGYDDLGMAAPHARVGAAIHSVRAVHPDAVPVVMALSHAHGAPVHAHLSEQPLENHECRAAFGATPAEVLYDAGALGPRTTLVHATHLTERDIELLGGSLSTVCMCPLTEADLADGVGPAPALAAAGSPLALGSDGQSVIDLIDEARWLELSQRLITRRRGHFSAAQLAAAATASGHACLGWPDAGEIVPGAHADLVTISLDSPRLAGGGRDPVAAVFAAGTAADVRHVVVSGADVVRDGRHQLVDDVPRELAAAIGAVLT</sequence>
<dbReference type="PANTHER" id="PTHR43794:SF11">
    <property type="entry name" value="AMIDOHYDROLASE-RELATED DOMAIN-CONTAINING PROTEIN"/>
    <property type="match status" value="1"/>
</dbReference>
<dbReference type="NCBIfam" id="NF006681">
    <property type="entry name" value="PRK09229.1-2"/>
    <property type="match status" value="1"/>
</dbReference>
<dbReference type="NCBIfam" id="TIGR02022">
    <property type="entry name" value="hutF"/>
    <property type="match status" value="1"/>
</dbReference>
<evidence type="ECO:0000256" key="1">
    <source>
        <dbReference type="ARBA" id="ARBA00022801"/>
    </source>
</evidence>
<organism evidence="3 4">
    <name type="scientific">Trebonia kvetii</name>
    <dbReference type="NCBI Taxonomy" id="2480626"/>
    <lineage>
        <taxon>Bacteria</taxon>
        <taxon>Bacillati</taxon>
        <taxon>Actinomycetota</taxon>
        <taxon>Actinomycetes</taxon>
        <taxon>Streptosporangiales</taxon>
        <taxon>Treboniaceae</taxon>
        <taxon>Trebonia</taxon>
    </lineage>
</organism>
<dbReference type="InterPro" id="IPR050287">
    <property type="entry name" value="MTA/SAH_deaminase"/>
</dbReference>
<dbReference type="Gene3D" id="3.20.20.140">
    <property type="entry name" value="Metal-dependent hydrolases"/>
    <property type="match status" value="1"/>
</dbReference>
<protein>
    <submittedName>
        <fullName evidence="3">Formimidoylglutamate deiminase</fullName>
        <ecNumber evidence="3">3.5.3.13</ecNumber>
    </submittedName>
</protein>
<proteinExistence type="predicted"/>
<dbReference type="EMBL" id="RPFW01000003">
    <property type="protein sequence ID" value="TVZ04669.1"/>
    <property type="molecule type" value="Genomic_DNA"/>
</dbReference>
<dbReference type="InterPro" id="IPR032466">
    <property type="entry name" value="Metal_Hydrolase"/>
</dbReference>
<reference evidence="3 4" key="1">
    <citation type="submission" date="2018-11" db="EMBL/GenBank/DDBJ databases">
        <title>Trebonia kvetii gen.nov., sp.nov., a novel acidophilic actinobacterium, and proposal of the new actinobacterial family Treboniaceae fam. nov.</title>
        <authorList>
            <person name="Rapoport D."/>
            <person name="Sagova-Mareckova M."/>
            <person name="Sedlacek I."/>
            <person name="Provaznik J."/>
            <person name="Kralova S."/>
            <person name="Pavlinic D."/>
            <person name="Benes V."/>
            <person name="Kopecky J."/>
        </authorList>
    </citation>
    <scope>NUCLEOTIDE SEQUENCE [LARGE SCALE GENOMIC DNA]</scope>
    <source>
        <strain evidence="3 4">15Tr583</strain>
    </source>
</reference>
<dbReference type="AlphaFoldDB" id="A0A6P2BZS7"/>
<dbReference type="Proteomes" id="UP000460272">
    <property type="component" value="Unassembled WGS sequence"/>
</dbReference>
<evidence type="ECO:0000313" key="4">
    <source>
        <dbReference type="Proteomes" id="UP000460272"/>
    </source>
</evidence>
<comment type="caution">
    <text evidence="3">The sequence shown here is derived from an EMBL/GenBank/DDBJ whole genome shotgun (WGS) entry which is preliminary data.</text>
</comment>